<name>A0AC58KTV9_CASCN</name>
<dbReference type="Proteomes" id="UP001732720">
    <property type="component" value="Chromosome 13"/>
</dbReference>
<gene>
    <name evidence="2" type="primary">LOC109684638</name>
</gene>
<evidence type="ECO:0000313" key="2">
    <source>
        <dbReference type="RefSeq" id="XP_073908302.1"/>
    </source>
</evidence>
<accession>A0AC58KTV9</accession>
<evidence type="ECO:0000313" key="1">
    <source>
        <dbReference type="Proteomes" id="UP001732720"/>
    </source>
</evidence>
<proteinExistence type="predicted"/>
<protein>
    <submittedName>
        <fullName evidence="2">Rho GTPase-activating protein 20-like</fullName>
    </submittedName>
</protein>
<organism evidence="1 2">
    <name type="scientific">Castor canadensis</name>
    <name type="common">American beaver</name>
    <dbReference type="NCBI Taxonomy" id="51338"/>
    <lineage>
        <taxon>Eukaryota</taxon>
        <taxon>Metazoa</taxon>
        <taxon>Chordata</taxon>
        <taxon>Craniata</taxon>
        <taxon>Vertebrata</taxon>
        <taxon>Euteleostomi</taxon>
        <taxon>Mammalia</taxon>
        <taxon>Eutheria</taxon>
        <taxon>Euarchontoglires</taxon>
        <taxon>Glires</taxon>
        <taxon>Rodentia</taxon>
        <taxon>Castorimorpha</taxon>
        <taxon>Castoridae</taxon>
        <taxon>Castor</taxon>
    </lineage>
</organism>
<sequence>MNVGSPRELEWKAAALQPEAGAMSEKRAGAQAAGGSWLQGFGRPRVYHAAVVIFLEFFAWGLLTTPMLTVLHETFPQHTFLMNGLIQGVKGLLSFLSAPLIGALSDVWGRKPFLLGTVFFTCFPIPLMRISPWWYFAMISVSGVFSVTFSVIFAYVADVTQEHERSTAYGWEDIYTERETKNEKTSLEVTERKHLIHGPVKLKNGWHRKKRHLFLFSDALLISNSRYKKIFKVEHIIPVQNLWMDKVEEGHNSAKKSFYLGWPMENFRATFPSSEQKEKWHSFLERNISLIKEKDHQKSVELQIFTKDIQHSPVAVTASSTDTVNDIIKKTLSMLGISGCEKEYLLSFISGKEEAPFTLIGHEYPYTIKMNHLRYKVSMPQGPRKLTSRTLQDSFQKQMSPDLEGYFFFSQSTHPKDGL</sequence>
<reference evidence="2" key="1">
    <citation type="submission" date="2025-08" db="UniProtKB">
        <authorList>
            <consortium name="RefSeq"/>
        </authorList>
    </citation>
    <scope>IDENTIFICATION</scope>
</reference>
<dbReference type="RefSeq" id="XP_073908302.1">
    <property type="nucleotide sequence ID" value="XM_074052201.1"/>
</dbReference>
<keyword evidence="1" id="KW-1185">Reference proteome</keyword>